<dbReference type="GO" id="GO:0005730">
    <property type="term" value="C:nucleolus"/>
    <property type="evidence" value="ECO:0007669"/>
    <property type="project" value="UniProtKB-SubCell"/>
</dbReference>
<feature type="compositionally biased region" description="Basic residues" evidence="14">
    <location>
        <begin position="185"/>
        <end position="205"/>
    </location>
</feature>
<dbReference type="PROSITE" id="PS50158">
    <property type="entry name" value="ZF_CCHC"/>
    <property type="match status" value="1"/>
</dbReference>
<evidence type="ECO:0000256" key="12">
    <source>
        <dbReference type="ARBA" id="ARBA00082720"/>
    </source>
</evidence>
<dbReference type="RefSeq" id="XP_035659025.1">
    <property type="nucleotide sequence ID" value="XM_035803132.1"/>
</dbReference>
<dbReference type="KEGG" id="bfo:118404135"/>
<dbReference type="Pfam" id="PF00098">
    <property type="entry name" value="zf-CCHC"/>
    <property type="match status" value="1"/>
</dbReference>
<evidence type="ECO:0000256" key="14">
    <source>
        <dbReference type="SAM" id="MobiDB-lite"/>
    </source>
</evidence>
<dbReference type="InterPro" id="IPR012340">
    <property type="entry name" value="NA-bd_OB-fold"/>
</dbReference>
<evidence type="ECO:0000256" key="10">
    <source>
        <dbReference type="ARBA" id="ARBA00069580"/>
    </source>
</evidence>
<feature type="compositionally biased region" description="Acidic residues" evidence="14">
    <location>
        <begin position="210"/>
        <end position="220"/>
    </location>
</feature>
<comment type="subunit">
    <text evidence="9">Interacts with PNN. Associates with the 60S ribosomal subunit.</text>
</comment>
<dbReference type="GO" id="GO:0008270">
    <property type="term" value="F:zinc ion binding"/>
    <property type="evidence" value="ECO:0007669"/>
    <property type="project" value="UniProtKB-KW"/>
</dbReference>
<dbReference type="InterPro" id="IPR003029">
    <property type="entry name" value="S1_domain"/>
</dbReference>
<comment type="subcellular location">
    <subcellularLocation>
        <location evidence="1">Nucleus</location>
        <location evidence="1">Nucleolus</location>
    </subcellularLocation>
</comment>
<dbReference type="SUPFAM" id="SSF50249">
    <property type="entry name" value="Nucleic acid-binding proteins"/>
    <property type="match status" value="1"/>
</dbReference>
<dbReference type="Gene3D" id="4.10.60.10">
    <property type="entry name" value="Zinc finger, CCHC-type"/>
    <property type="match status" value="1"/>
</dbReference>
<dbReference type="PROSITE" id="PS50126">
    <property type="entry name" value="S1"/>
    <property type="match status" value="1"/>
</dbReference>
<keyword evidence="4 13" id="KW-0863">Zinc-finger</keyword>
<sequence>MSGRDHYRDRGDRQGEDNLPEMNSIFQGEVVSLQPYGCFIKIPGCRKNGLVHKSQMSASRVEDPKEVVDMGDRVYCKVISLGEGGNGKISLSMKVVNQGDGHDLDPNNVAMSMEEQRKKNPKNYERQKITLGAVLNTTCRKCGGKGHMAQDCFSGGDGKKYELLPEEDETMSTQQPTPQAAQESKKRKKKKKEKKHKKSKKKHKHHSDDSSSDDSSSEEEESRHRKRHKHKHKHKKEHKTARASDSESDSDSDNRTHKRHKKHKR</sequence>
<feature type="domain" description="CCHC-type" evidence="16">
    <location>
        <begin position="139"/>
        <end position="152"/>
    </location>
</feature>
<evidence type="ECO:0000256" key="3">
    <source>
        <dbReference type="ARBA" id="ARBA00022723"/>
    </source>
</evidence>
<evidence type="ECO:0000256" key="11">
    <source>
        <dbReference type="ARBA" id="ARBA00077096"/>
    </source>
</evidence>
<keyword evidence="2" id="KW-0597">Phosphoprotein</keyword>
<dbReference type="FunFam" id="2.40.50.140:FF:000154">
    <property type="entry name" value="nucleolar protein of 40 kDa"/>
    <property type="match status" value="1"/>
</dbReference>
<keyword evidence="17" id="KW-1185">Reference proteome</keyword>
<evidence type="ECO:0000256" key="6">
    <source>
        <dbReference type="ARBA" id="ARBA00022990"/>
    </source>
</evidence>
<keyword evidence="3" id="KW-0479">Metal-binding</keyword>
<evidence type="ECO:0000256" key="13">
    <source>
        <dbReference type="PROSITE-ProRule" id="PRU00047"/>
    </source>
</evidence>
<protein>
    <recommendedName>
        <fullName evidence="10">Zinc finger CCHC domain-containing protein 17</fullName>
    </recommendedName>
    <alternativeName>
        <fullName evidence="11">Nucleolar protein of 40 kDa</fullName>
    </alternativeName>
    <alternativeName>
        <fullName evidence="12">Putative S1 RNA-binding domain protein</fullName>
    </alternativeName>
</protein>
<dbReference type="OrthoDB" id="1918363at2759"/>
<evidence type="ECO:0000256" key="2">
    <source>
        <dbReference type="ARBA" id="ARBA00022553"/>
    </source>
</evidence>
<gene>
    <name evidence="18" type="primary">LOC118404135</name>
</gene>
<evidence type="ECO:0000259" key="16">
    <source>
        <dbReference type="PROSITE" id="PS50158"/>
    </source>
</evidence>
<keyword evidence="6" id="KW-0007">Acetylation</keyword>
<evidence type="ECO:0000313" key="17">
    <source>
        <dbReference type="Proteomes" id="UP000001554"/>
    </source>
</evidence>
<proteinExistence type="predicted"/>
<feature type="compositionally biased region" description="Basic residues" evidence="14">
    <location>
        <begin position="256"/>
        <end position="265"/>
    </location>
</feature>
<dbReference type="OMA" id="VWCKVIS"/>
<organism evidence="17 18">
    <name type="scientific">Branchiostoma floridae</name>
    <name type="common">Florida lancelet</name>
    <name type="synonym">Amphioxus</name>
    <dbReference type="NCBI Taxonomy" id="7739"/>
    <lineage>
        <taxon>Eukaryota</taxon>
        <taxon>Metazoa</taxon>
        <taxon>Chordata</taxon>
        <taxon>Cephalochordata</taxon>
        <taxon>Leptocardii</taxon>
        <taxon>Amphioxiformes</taxon>
        <taxon>Branchiostomatidae</taxon>
        <taxon>Branchiostoma</taxon>
    </lineage>
</organism>
<reference evidence="18" key="2">
    <citation type="submission" date="2025-08" db="UniProtKB">
        <authorList>
            <consortium name="RefSeq"/>
        </authorList>
    </citation>
    <scope>IDENTIFICATION</scope>
    <source>
        <strain evidence="18">S238N-H82</strain>
        <tissue evidence="18">Testes</tissue>
    </source>
</reference>
<dbReference type="GeneID" id="118404135"/>
<keyword evidence="8" id="KW-0687">Ribonucleoprotein</keyword>
<evidence type="ECO:0000256" key="9">
    <source>
        <dbReference type="ARBA" id="ARBA00065527"/>
    </source>
</evidence>
<dbReference type="GO" id="GO:0003723">
    <property type="term" value="F:RNA binding"/>
    <property type="evidence" value="ECO:0000318"/>
    <property type="project" value="GO_Central"/>
</dbReference>
<feature type="region of interest" description="Disordered" evidence="14">
    <location>
        <begin position="167"/>
        <end position="265"/>
    </location>
</feature>
<evidence type="ECO:0000313" key="18">
    <source>
        <dbReference type="RefSeq" id="XP_035659025.1"/>
    </source>
</evidence>
<evidence type="ECO:0000256" key="4">
    <source>
        <dbReference type="ARBA" id="ARBA00022771"/>
    </source>
</evidence>
<feature type="compositionally biased region" description="Polar residues" evidence="14">
    <location>
        <begin position="171"/>
        <end position="182"/>
    </location>
</feature>
<dbReference type="GO" id="GO:1990904">
    <property type="term" value="C:ribonucleoprotein complex"/>
    <property type="evidence" value="ECO:0007669"/>
    <property type="project" value="UniProtKB-KW"/>
</dbReference>
<evidence type="ECO:0000256" key="1">
    <source>
        <dbReference type="ARBA" id="ARBA00004604"/>
    </source>
</evidence>
<dbReference type="Proteomes" id="UP000001554">
    <property type="component" value="Chromosome 17"/>
</dbReference>
<feature type="compositionally biased region" description="Basic residues" evidence="14">
    <location>
        <begin position="224"/>
        <end position="239"/>
    </location>
</feature>
<dbReference type="PANTHER" id="PTHR15838:SF1">
    <property type="entry name" value="ZINC FINGER CCHC DOMAIN-CONTAINING PROTEIN 17"/>
    <property type="match status" value="1"/>
</dbReference>
<evidence type="ECO:0000256" key="5">
    <source>
        <dbReference type="ARBA" id="ARBA00022833"/>
    </source>
</evidence>
<evidence type="ECO:0000256" key="7">
    <source>
        <dbReference type="ARBA" id="ARBA00023242"/>
    </source>
</evidence>
<evidence type="ECO:0000256" key="8">
    <source>
        <dbReference type="ARBA" id="ARBA00023274"/>
    </source>
</evidence>
<feature type="compositionally biased region" description="Basic and acidic residues" evidence="14">
    <location>
        <begin position="1"/>
        <end position="16"/>
    </location>
</feature>
<keyword evidence="5" id="KW-0862">Zinc</keyword>
<dbReference type="SMART" id="SM00316">
    <property type="entry name" value="S1"/>
    <property type="match status" value="1"/>
</dbReference>
<evidence type="ECO:0000259" key="15">
    <source>
        <dbReference type="PROSITE" id="PS50126"/>
    </source>
</evidence>
<feature type="domain" description="S1 motif" evidence="15">
    <location>
        <begin position="23"/>
        <end position="94"/>
    </location>
</feature>
<dbReference type="GO" id="GO:0043489">
    <property type="term" value="P:RNA stabilization"/>
    <property type="evidence" value="ECO:0000318"/>
    <property type="project" value="GO_Central"/>
</dbReference>
<dbReference type="AlphaFoldDB" id="A0A9J7HIR4"/>
<dbReference type="Gene3D" id="2.40.50.140">
    <property type="entry name" value="Nucleic acid-binding proteins"/>
    <property type="match status" value="1"/>
</dbReference>
<dbReference type="InterPro" id="IPR001878">
    <property type="entry name" value="Znf_CCHC"/>
</dbReference>
<reference evidence="17" key="1">
    <citation type="journal article" date="2020" name="Nat. Ecol. Evol.">
        <title>Deeply conserved synteny resolves early events in vertebrate evolution.</title>
        <authorList>
            <person name="Simakov O."/>
            <person name="Marletaz F."/>
            <person name="Yue J.X."/>
            <person name="O'Connell B."/>
            <person name="Jenkins J."/>
            <person name="Brandt A."/>
            <person name="Calef R."/>
            <person name="Tung C.H."/>
            <person name="Huang T.K."/>
            <person name="Schmutz J."/>
            <person name="Satoh N."/>
            <person name="Yu J.K."/>
            <person name="Putnam N.H."/>
            <person name="Green R.E."/>
            <person name="Rokhsar D.S."/>
        </authorList>
    </citation>
    <scope>NUCLEOTIDE SEQUENCE [LARGE SCALE GENOMIC DNA]</scope>
    <source>
        <strain evidence="17">S238N-H82</strain>
    </source>
</reference>
<dbReference type="Pfam" id="PF00575">
    <property type="entry name" value="S1"/>
    <property type="match status" value="1"/>
</dbReference>
<accession>A0A9J7HIR4</accession>
<dbReference type="PANTHER" id="PTHR15838">
    <property type="entry name" value="NUCLEOLAR PROTEIN OF 40 KDA"/>
    <property type="match status" value="1"/>
</dbReference>
<name>A0A9J7HIR4_BRAFL</name>
<keyword evidence="7" id="KW-0539">Nucleus</keyword>
<feature type="region of interest" description="Disordered" evidence="14">
    <location>
        <begin position="1"/>
        <end position="21"/>
    </location>
</feature>